<name>A0A382VXL8_9ZZZZ</name>
<dbReference type="AlphaFoldDB" id="A0A382VXL8"/>
<dbReference type="Pfam" id="PF19782">
    <property type="entry name" value="DUF6267"/>
    <property type="match status" value="1"/>
</dbReference>
<organism evidence="1">
    <name type="scientific">marine metagenome</name>
    <dbReference type="NCBI Taxonomy" id="408172"/>
    <lineage>
        <taxon>unclassified sequences</taxon>
        <taxon>metagenomes</taxon>
        <taxon>ecological metagenomes</taxon>
    </lineage>
</organism>
<dbReference type="InterPro" id="IPR046234">
    <property type="entry name" value="DUF6267"/>
</dbReference>
<dbReference type="EMBL" id="UINC01155339">
    <property type="protein sequence ID" value="SVD51130.1"/>
    <property type="molecule type" value="Genomic_DNA"/>
</dbReference>
<protein>
    <submittedName>
        <fullName evidence="1">Uncharacterized protein</fullName>
    </submittedName>
</protein>
<accession>A0A382VXL8</accession>
<evidence type="ECO:0000313" key="1">
    <source>
        <dbReference type="EMBL" id="SVD51130.1"/>
    </source>
</evidence>
<sequence>KGVKSDDIKLSGDNVHYKTPILGDPANGYVQTDFMFGEPKWQNFFFSGAPEESRFKGMHRNILMSSIAKFFNMKWSPKLGLVDRDTDKVISKNPDKIANILFHGKASDLNSVESILNKIRDLPSYQELVKDAREAFAKQGLELELTEYDFISRMRDRIVNQGMQVIVEAARIEHPEDLIFAEGSRGALRAISMLRNLPKTAENITIKWDGKPAIIFGRNEKGEFVLTDKSGFLAKGYQGKARSSQELAKIMKARGGDRKDLIGMYKKLWAPLEAQTPQDLRG</sequence>
<gene>
    <name evidence="1" type="ORF">METZ01_LOCUS403984</name>
</gene>
<reference evidence="1" key="1">
    <citation type="submission" date="2018-05" db="EMBL/GenBank/DDBJ databases">
        <authorList>
            <person name="Lanie J.A."/>
            <person name="Ng W.-L."/>
            <person name="Kazmierczak K.M."/>
            <person name="Andrzejewski T.M."/>
            <person name="Davidsen T.M."/>
            <person name="Wayne K.J."/>
            <person name="Tettelin H."/>
            <person name="Glass J.I."/>
            <person name="Rusch D."/>
            <person name="Podicherti R."/>
            <person name="Tsui H.-C.T."/>
            <person name="Winkler M.E."/>
        </authorList>
    </citation>
    <scope>NUCLEOTIDE SEQUENCE</scope>
</reference>
<proteinExistence type="predicted"/>
<feature type="non-terminal residue" evidence="1">
    <location>
        <position position="282"/>
    </location>
</feature>
<feature type="non-terminal residue" evidence="1">
    <location>
        <position position="1"/>
    </location>
</feature>